<dbReference type="AlphaFoldDB" id="A0AAU8LTQ6"/>
<feature type="transmembrane region" description="Helical" evidence="1">
    <location>
        <begin position="129"/>
        <end position="149"/>
    </location>
</feature>
<organism evidence="2">
    <name type="scientific">Candidatus Electrothrix aestuarii</name>
    <dbReference type="NCBI Taxonomy" id="3062594"/>
    <lineage>
        <taxon>Bacteria</taxon>
        <taxon>Pseudomonadati</taxon>
        <taxon>Thermodesulfobacteriota</taxon>
        <taxon>Desulfobulbia</taxon>
        <taxon>Desulfobulbales</taxon>
        <taxon>Desulfobulbaceae</taxon>
        <taxon>Candidatus Electrothrix</taxon>
    </lineage>
</organism>
<gene>
    <name evidence="2" type="ORF">Q3M24_20525</name>
</gene>
<feature type="transmembrane region" description="Helical" evidence="1">
    <location>
        <begin position="326"/>
        <end position="348"/>
    </location>
</feature>
<keyword evidence="1" id="KW-0812">Transmembrane</keyword>
<keyword evidence="1" id="KW-0472">Membrane</keyword>
<accession>A0AAU8LTQ6</accession>
<evidence type="ECO:0000256" key="1">
    <source>
        <dbReference type="SAM" id="Phobius"/>
    </source>
</evidence>
<protein>
    <submittedName>
        <fullName evidence="2">Uncharacterized protein</fullName>
    </submittedName>
</protein>
<dbReference type="EMBL" id="CP159373">
    <property type="protein sequence ID" value="XCN72650.1"/>
    <property type="molecule type" value="Genomic_DNA"/>
</dbReference>
<reference evidence="2" key="1">
    <citation type="journal article" date="2024" name="Syst. Appl. Microbiol.">
        <title>First single-strain enrichments of Electrothrix cable bacteria, description of E. aestuarii sp. nov. and E. rattekaaiensis sp. nov., and proposal of a cable bacteria taxonomy following the rules of the SeqCode.</title>
        <authorList>
            <person name="Plum-Jensen L.E."/>
            <person name="Schramm A."/>
            <person name="Marshall I.P.G."/>
        </authorList>
    </citation>
    <scope>NUCLEOTIDE SEQUENCE</scope>
    <source>
        <strain evidence="2">Rat1</strain>
    </source>
</reference>
<keyword evidence="1" id="KW-1133">Transmembrane helix</keyword>
<feature type="transmembrane region" description="Helical" evidence="1">
    <location>
        <begin position="297"/>
        <end position="314"/>
    </location>
</feature>
<feature type="transmembrane region" description="Helical" evidence="1">
    <location>
        <begin position="259"/>
        <end position="276"/>
    </location>
</feature>
<reference evidence="2" key="2">
    <citation type="submission" date="2024-06" db="EMBL/GenBank/DDBJ databases">
        <authorList>
            <person name="Plum-Jensen L.E."/>
            <person name="Schramm A."/>
            <person name="Marshall I.P.G."/>
        </authorList>
    </citation>
    <scope>NUCLEOTIDE SEQUENCE</scope>
    <source>
        <strain evidence="2">Rat1</strain>
    </source>
</reference>
<evidence type="ECO:0000313" key="2">
    <source>
        <dbReference type="EMBL" id="XCN72650.1"/>
    </source>
</evidence>
<sequence>MSTMIKNVFTLTPEGTYEEVCLKGHVENAQLLLAYAAEEGLQVDQEIVKEIINARYHLQKNDFDQEKEAQFWTAFNTLSQIIHPVCIESIRATRVRQKTFWRFKPLELLLPKNKSEAAQTVHVYQRWTMFTLILLLVVQIYWLVGSVIITQVTNTQSFQEEINQLTALKETAKELGSSELGTLVGEIREKYQDKANDIHNNKKIYYEALHDWRSNIFTKWMFDQYSEEIPQGDDKEFAKIGYIEAQQAAQLILQPIQQYILPLLYGWIGALAYVLRCINKEIKEITYTRQSNEHYRLRIQLGALSGLAVGWFLSVDPEHYTAQPSFSFGNLSPLALSFLAGYSVELLFSAMDKIVSAFSLTD</sequence>
<dbReference type="KEGG" id="eaj:Q3M24_20525"/>
<name>A0AAU8LTQ6_9BACT</name>
<proteinExistence type="predicted"/>